<sequence>MVLLTVIVVFERNAYGDLTWFLRDIRALLLRGYVG</sequence>
<reference evidence="2" key="1">
    <citation type="submission" date="2022-09" db="EMBL/GenBank/DDBJ databases">
        <title>Complete genome sequence of Vulcanisaeta souniana.</title>
        <authorList>
            <person name="Kato S."/>
            <person name="Itoh T."/>
            <person name="Ohkuma M."/>
        </authorList>
    </citation>
    <scope>NUCLEOTIDE SEQUENCE [LARGE SCALE GENOMIC DNA]</scope>
    <source>
        <strain evidence="2">JCM 11219</strain>
    </source>
</reference>
<protein>
    <submittedName>
        <fullName evidence="1">Uncharacterized protein</fullName>
    </submittedName>
</protein>
<dbReference type="Proteomes" id="UP001060771">
    <property type="component" value="Chromosome"/>
</dbReference>
<keyword evidence="2" id="KW-1185">Reference proteome</keyword>
<evidence type="ECO:0000313" key="2">
    <source>
        <dbReference type="Proteomes" id="UP001060771"/>
    </source>
</evidence>
<name>A0ABN6SSQ7_9CREN</name>
<organism evidence="1 2">
    <name type="scientific">Vulcanisaeta souniana JCM 11219</name>
    <dbReference type="NCBI Taxonomy" id="1293586"/>
    <lineage>
        <taxon>Archaea</taxon>
        <taxon>Thermoproteota</taxon>
        <taxon>Thermoprotei</taxon>
        <taxon>Thermoproteales</taxon>
        <taxon>Thermoproteaceae</taxon>
        <taxon>Vulcanisaeta</taxon>
    </lineage>
</organism>
<dbReference type="EMBL" id="AP026830">
    <property type="protein sequence ID" value="BDR92890.1"/>
    <property type="molecule type" value="Genomic_DNA"/>
</dbReference>
<proteinExistence type="predicted"/>
<accession>A0ABN6SSQ7</accession>
<evidence type="ECO:0000313" key="1">
    <source>
        <dbReference type="EMBL" id="BDR92890.1"/>
    </source>
</evidence>
<gene>
    <name evidence="1" type="ORF">Vsou_19830</name>
</gene>